<feature type="transmembrane region" description="Helical" evidence="12">
    <location>
        <begin position="290"/>
        <end position="308"/>
    </location>
</feature>
<keyword evidence="7" id="KW-0408">Iron</keyword>
<keyword evidence="4" id="KW-0479">Metal-binding</keyword>
<keyword evidence="5 12" id="KW-1133">Transmembrane helix</keyword>
<dbReference type="GO" id="GO:0016020">
    <property type="term" value="C:membrane"/>
    <property type="evidence" value="ECO:0007669"/>
    <property type="project" value="UniProtKB-SubCell"/>
</dbReference>
<dbReference type="EMBL" id="MFSQ01000051">
    <property type="protein sequence ID" value="OGI40848.1"/>
    <property type="molecule type" value="Genomic_DNA"/>
</dbReference>
<dbReference type="AlphaFoldDB" id="A0A1F6T6U8"/>
<dbReference type="Proteomes" id="UP000178379">
    <property type="component" value="Unassembled WGS sequence"/>
</dbReference>
<dbReference type="PANTHER" id="PTHR35457:SF1">
    <property type="entry name" value="HEME A SYNTHASE"/>
    <property type="match status" value="1"/>
</dbReference>
<evidence type="ECO:0000256" key="4">
    <source>
        <dbReference type="ARBA" id="ARBA00022723"/>
    </source>
</evidence>
<sequence>MFILLVSSSTLLVLVVVVLSAYLRLAGSGLGCENWPACYAVFKPEGGAWRDIAALRVPIPAWATLTHRLVATVLGVFILGITIMAIARRRESTAQVLITLILLGITIFLSVLGYITPSPLLPWVTLSNLLGGMAMLALLWWLGQRLTGTTPGMTDASVRLRPWVRLGLLVLLLQITLGGWVSANYAAAACPALPGCEGWLEGSPGRAFNPAHALTVTPPGAVIADENSRLVHMVHRLGAVAVFLYLGWLAWRVARLGRPWCTAAIALLVFLLLQVLIGLAMIALRLPLSLATLHNAVAALLLLTLVNLNHRFPSGFRSG</sequence>
<comment type="caution">
    <text evidence="13">The sequence shown here is derived from an EMBL/GenBank/DDBJ whole genome shotgun (WGS) entry which is preliminary data.</text>
</comment>
<feature type="transmembrane region" description="Helical" evidence="12">
    <location>
        <begin position="69"/>
        <end position="87"/>
    </location>
</feature>
<reference evidence="13 14" key="1">
    <citation type="journal article" date="2016" name="Nat. Commun.">
        <title>Thousands of microbial genomes shed light on interconnected biogeochemical processes in an aquifer system.</title>
        <authorList>
            <person name="Anantharaman K."/>
            <person name="Brown C.T."/>
            <person name="Hug L.A."/>
            <person name="Sharon I."/>
            <person name="Castelle C.J."/>
            <person name="Probst A.J."/>
            <person name="Thomas B.C."/>
            <person name="Singh A."/>
            <person name="Wilkins M.J."/>
            <person name="Karaoz U."/>
            <person name="Brodie E.L."/>
            <person name="Williams K.H."/>
            <person name="Hubbard S.S."/>
            <person name="Banfield J.F."/>
        </authorList>
    </citation>
    <scope>NUCLEOTIDE SEQUENCE [LARGE SCALE GENOMIC DNA]</scope>
</reference>
<comment type="pathway">
    <text evidence="11">Porphyrin-containing compound metabolism.</text>
</comment>
<feature type="transmembrane region" description="Helical" evidence="12">
    <location>
        <begin position="233"/>
        <end position="251"/>
    </location>
</feature>
<keyword evidence="2" id="KW-1003">Cell membrane</keyword>
<keyword evidence="6" id="KW-0560">Oxidoreductase</keyword>
<evidence type="ECO:0000256" key="3">
    <source>
        <dbReference type="ARBA" id="ARBA00022692"/>
    </source>
</evidence>
<evidence type="ECO:0000256" key="9">
    <source>
        <dbReference type="ARBA" id="ARBA00023136"/>
    </source>
</evidence>
<evidence type="ECO:0000256" key="12">
    <source>
        <dbReference type="SAM" id="Phobius"/>
    </source>
</evidence>
<evidence type="ECO:0000256" key="7">
    <source>
        <dbReference type="ARBA" id="ARBA00023004"/>
    </source>
</evidence>
<dbReference type="GO" id="GO:0046872">
    <property type="term" value="F:metal ion binding"/>
    <property type="evidence" value="ECO:0007669"/>
    <property type="project" value="UniProtKB-KW"/>
</dbReference>
<dbReference type="GO" id="GO:0016491">
    <property type="term" value="F:oxidoreductase activity"/>
    <property type="evidence" value="ECO:0007669"/>
    <property type="project" value="UniProtKB-KW"/>
</dbReference>
<gene>
    <name evidence="13" type="ORF">A2140_04245</name>
</gene>
<evidence type="ECO:0000256" key="8">
    <source>
        <dbReference type="ARBA" id="ARBA00023133"/>
    </source>
</evidence>
<keyword evidence="10" id="KW-1015">Disulfide bond</keyword>
<protein>
    <recommendedName>
        <fullName evidence="15">Cytochrome oxidase assembly protein</fullName>
    </recommendedName>
</protein>
<evidence type="ECO:0000256" key="6">
    <source>
        <dbReference type="ARBA" id="ARBA00023002"/>
    </source>
</evidence>
<dbReference type="InterPro" id="IPR050450">
    <property type="entry name" value="COX15/CtaA_HemeA_synthase"/>
</dbReference>
<evidence type="ECO:0000313" key="14">
    <source>
        <dbReference type="Proteomes" id="UP000178379"/>
    </source>
</evidence>
<accession>A0A1F6T6U8</accession>
<organism evidence="13 14">
    <name type="scientific">Candidatus Muproteobacteria bacterium RBG_16_62_13</name>
    <dbReference type="NCBI Taxonomy" id="1817756"/>
    <lineage>
        <taxon>Bacteria</taxon>
        <taxon>Pseudomonadati</taxon>
        <taxon>Pseudomonadota</taxon>
        <taxon>Candidatus Muproteobacteria</taxon>
    </lineage>
</organism>
<evidence type="ECO:0000256" key="2">
    <source>
        <dbReference type="ARBA" id="ARBA00022475"/>
    </source>
</evidence>
<evidence type="ECO:0000256" key="11">
    <source>
        <dbReference type="ARBA" id="ARBA00023444"/>
    </source>
</evidence>
<dbReference type="STRING" id="1817756.A2140_04245"/>
<evidence type="ECO:0000256" key="5">
    <source>
        <dbReference type="ARBA" id="ARBA00022989"/>
    </source>
</evidence>
<feature type="transmembrane region" description="Helical" evidence="12">
    <location>
        <begin position="263"/>
        <end position="284"/>
    </location>
</feature>
<feature type="transmembrane region" description="Helical" evidence="12">
    <location>
        <begin position="94"/>
        <end position="115"/>
    </location>
</feature>
<dbReference type="Pfam" id="PF02628">
    <property type="entry name" value="COX15-CtaA"/>
    <property type="match status" value="1"/>
</dbReference>
<evidence type="ECO:0000313" key="13">
    <source>
        <dbReference type="EMBL" id="OGI40848.1"/>
    </source>
</evidence>
<keyword evidence="9 12" id="KW-0472">Membrane</keyword>
<evidence type="ECO:0008006" key="15">
    <source>
        <dbReference type="Google" id="ProtNLM"/>
    </source>
</evidence>
<dbReference type="GO" id="GO:0006784">
    <property type="term" value="P:heme A biosynthetic process"/>
    <property type="evidence" value="ECO:0007669"/>
    <property type="project" value="InterPro"/>
</dbReference>
<keyword evidence="3 12" id="KW-0812">Transmembrane</keyword>
<comment type="subcellular location">
    <subcellularLocation>
        <location evidence="1">Membrane</location>
        <topology evidence="1">Multi-pass membrane protein</topology>
    </subcellularLocation>
</comment>
<proteinExistence type="predicted"/>
<dbReference type="InterPro" id="IPR003780">
    <property type="entry name" value="COX15/CtaA_fam"/>
</dbReference>
<evidence type="ECO:0000256" key="10">
    <source>
        <dbReference type="ARBA" id="ARBA00023157"/>
    </source>
</evidence>
<feature type="transmembrane region" description="Helical" evidence="12">
    <location>
        <begin position="121"/>
        <end position="142"/>
    </location>
</feature>
<name>A0A1F6T6U8_9PROT</name>
<feature type="transmembrane region" description="Helical" evidence="12">
    <location>
        <begin position="163"/>
        <end position="183"/>
    </location>
</feature>
<evidence type="ECO:0000256" key="1">
    <source>
        <dbReference type="ARBA" id="ARBA00004141"/>
    </source>
</evidence>
<dbReference type="PANTHER" id="PTHR35457">
    <property type="entry name" value="HEME A SYNTHASE"/>
    <property type="match status" value="1"/>
</dbReference>
<keyword evidence="8" id="KW-0350">Heme biosynthesis</keyword>